<accession>A0A1H2L686</accession>
<evidence type="ECO:0000313" key="1">
    <source>
        <dbReference type="EMBL" id="SDU76493.1"/>
    </source>
</evidence>
<name>A0A1H2L686_9ACTN</name>
<dbReference type="EMBL" id="LT629791">
    <property type="protein sequence ID" value="SDU76493.1"/>
    <property type="molecule type" value="Genomic_DNA"/>
</dbReference>
<protein>
    <submittedName>
        <fullName evidence="1">Uncharacterized protein</fullName>
    </submittedName>
</protein>
<dbReference type="AlphaFoldDB" id="A0A1H2L686"/>
<evidence type="ECO:0000313" key="2">
    <source>
        <dbReference type="Proteomes" id="UP000182977"/>
    </source>
</evidence>
<proteinExistence type="predicted"/>
<organism evidence="1 2">
    <name type="scientific">Jiangella alkaliphila</name>
    <dbReference type="NCBI Taxonomy" id="419479"/>
    <lineage>
        <taxon>Bacteria</taxon>
        <taxon>Bacillati</taxon>
        <taxon>Actinomycetota</taxon>
        <taxon>Actinomycetes</taxon>
        <taxon>Jiangellales</taxon>
        <taxon>Jiangellaceae</taxon>
        <taxon>Jiangella</taxon>
    </lineage>
</organism>
<sequence>MPMPMSLEEALQHADELARRIEEREPDQDHWRDARSLAAIYRAVQARAQAERDIVEAVAEARRTGHPWWLIGSYLGTSGEAARQRYGKLIAA</sequence>
<keyword evidence="2" id="KW-1185">Reference proteome</keyword>
<reference evidence="2" key="1">
    <citation type="submission" date="2016-10" db="EMBL/GenBank/DDBJ databases">
        <authorList>
            <person name="Varghese N."/>
            <person name="Submissions S."/>
        </authorList>
    </citation>
    <scope>NUCLEOTIDE SEQUENCE [LARGE SCALE GENOMIC DNA]</scope>
    <source>
        <strain evidence="2">DSM 45079</strain>
    </source>
</reference>
<dbReference type="Proteomes" id="UP000182977">
    <property type="component" value="Chromosome I"/>
</dbReference>
<gene>
    <name evidence="1" type="ORF">SAMN04488563_5219</name>
</gene>
<dbReference type="STRING" id="419479.SAMN04488563_5219"/>